<evidence type="ECO:0000313" key="2">
    <source>
        <dbReference type="EMBL" id="QTF76072.1"/>
    </source>
</evidence>
<feature type="transmembrane region" description="Helical" evidence="1">
    <location>
        <begin position="84"/>
        <end position="100"/>
    </location>
</feature>
<reference evidence="2" key="1">
    <citation type="journal article" name="Sci. Rep.">
        <title>Rearrangement and evolution of mitochondrial genomes in Thysanoptera (Insecta).</title>
        <authorList>
            <person name="Tyagi K."/>
            <person name="Chakraborty R."/>
            <person name="Cameron S.L."/>
            <person name="Sweet A.D."/>
            <person name="Chandra K."/>
            <person name="Kumar V."/>
        </authorList>
    </citation>
    <scope>NUCLEOTIDE SEQUENCE</scope>
</reference>
<organism evidence="2">
    <name type="scientific">Gynaikothrips uzeli</name>
    <dbReference type="NCBI Taxonomy" id="1422814"/>
    <lineage>
        <taxon>Eukaryota</taxon>
        <taxon>Metazoa</taxon>
        <taxon>Ecdysozoa</taxon>
        <taxon>Arthropoda</taxon>
        <taxon>Hexapoda</taxon>
        <taxon>Insecta</taxon>
        <taxon>Pterygota</taxon>
        <taxon>Neoptera</taxon>
        <taxon>Paraneoptera</taxon>
        <taxon>Thysanoptera</taxon>
        <taxon>Tubulifera</taxon>
        <taxon>Phlaeothripoidea</taxon>
        <taxon>Phlaeothripidae</taxon>
        <taxon>Phlaeothripinae</taxon>
        <taxon>Gynaikothrips</taxon>
    </lineage>
</organism>
<proteinExistence type="predicted"/>
<keyword evidence="1" id="KW-0472">Membrane</keyword>
<keyword evidence="2" id="KW-0496">Mitochondrion</keyword>
<geneLocation type="mitochondrion" evidence="2"/>
<sequence>MNMIVLFLLLFFITMSCFFFLKHPLALGFLLILSTMFLSIFVSLFSFSSWNSYILFLMFLGGILILFLYNISLISTEIFLKFEMYNYIIIILLFFFFKSLKETHFNDTLEFFSQKEISSFTFFFFNKTMGYILFMVTYLFLSLICIVNLVYLMKDKGSMK</sequence>
<feature type="transmembrane region" description="Helical" evidence="1">
    <location>
        <begin position="53"/>
        <end position="72"/>
    </location>
</feature>
<feature type="transmembrane region" description="Helical" evidence="1">
    <location>
        <begin position="129"/>
        <end position="152"/>
    </location>
</feature>
<evidence type="ECO:0000256" key="1">
    <source>
        <dbReference type="SAM" id="Phobius"/>
    </source>
</evidence>
<keyword evidence="1" id="KW-0812">Transmembrane</keyword>
<feature type="transmembrane region" description="Helical" evidence="1">
    <location>
        <begin position="28"/>
        <end position="47"/>
    </location>
</feature>
<feature type="transmembrane region" description="Helical" evidence="1">
    <location>
        <begin position="6"/>
        <end position="21"/>
    </location>
</feature>
<name>A0A8A5L6Y5_9NEOP</name>
<gene>
    <name evidence="2" type="primary">nad6</name>
</gene>
<accession>A0A8A5L6Y5</accession>
<keyword evidence="1" id="KW-1133">Transmembrane helix</keyword>
<dbReference type="EMBL" id="MK940484">
    <property type="protein sequence ID" value="QTF76072.1"/>
    <property type="molecule type" value="Genomic_DNA"/>
</dbReference>
<dbReference type="AlphaFoldDB" id="A0A8A5L6Y5"/>
<protein>
    <submittedName>
        <fullName evidence="2">NADH dehydrogenase subunit 6</fullName>
    </submittedName>
</protein>